<name>A0A235BU58_UNCW3</name>
<feature type="domain" description="Polymerase nucleotidyl transferase" evidence="1">
    <location>
        <begin position="95"/>
        <end position="169"/>
    </location>
</feature>
<dbReference type="Gene3D" id="1.10.10.10">
    <property type="entry name" value="Winged helix-like DNA-binding domain superfamily/Winged helix DNA-binding domain"/>
    <property type="match status" value="1"/>
</dbReference>
<dbReference type="CDD" id="cd05403">
    <property type="entry name" value="NT_KNTase_like"/>
    <property type="match status" value="1"/>
</dbReference>
<dbReference type="InterPro" id="IPR002934">
    <property type="entry name" value="Polymerase_NTP_transf_dom"/>
</dbReference>
<dbReference type="InterPro" id="IPR036390">
    <property type="entry name" value="WH_DNA-bd_sf"/>
</dbReference>
<accession>A0A235BU58</accession>
<sequence>MSTPGGKLISITSKIAQSLLAFYFLHEDESLYVNELVRRLELDKRNLVKKLTEFEREGIFKSEIIGNQKYYSLNKKYPLYKEYKRIVLKTIGIEKQLKTALSDIKGIKRAFVYGSYAEDRMDAFSDIDIIVIGNHSTVLLHKKIAQLQKLTDREINVISISQEEFDAKVENEDPFITGILGKKRIEII</sequence>
<dbReference type="Gene3D" id="3.30.460.10">
    <property type="entry name" value="Beta Polymerase, domain 2"/>
    <property type="match status" value="1"/>
</dbReference>
<dbReference type="AlphaFoldDB" id="A0A235BU58"/>
<dbReference type="Pfam" id="PF01909">
    <property type="entry name" value="NTP_transf_2"/>
    <property type="match status" value="1"/>
</dbReference>
<evidence type="ECO:0000259" key="1">
    <source>
        <dbReference type="Pfam" id="PF01909"/>
    </source>
</evidence>
<reference evidence="2 3" key="1">
    <citation type="submission" date="2017-07" db="EMBL/GenBank/DDBJ databases">
        <title>Recovery of genomes from metagenomes via a dereplication, aggregation, and scoring strategy.</title>
        <authorList>
            <person name="Sieber C.M."/>
            <person name="Probst A.J."/>
            <person name="Sharrar A."/>
            <person name="Thomas B.C."/>
            <person name="Hess M."/>
            <person name="Tringe S.G."/>
            <person name="Banfield J.F."/>
        </authorList>
    </citation>
    <scope>NUCLEOTIDE SEQUENCE [LARGE SCALE GENOMIC DNA]</scope>
    <source>
        <strain evidence="2">JGI_Cruoil_03_44_89</strain>
    </source>
</reference>
<organism evidence="2 3">
    <name type="scientific">candidate division WOR-3 bacterium JGI_Cruoil_03_44_89</name>
    <dbReference type="NCBI Taxonomy" id="1973748"/>
    <lineage>
        <taxon>Bacteria</taxon>
        <taxon>Bacteria division WOR-3</taxon>
    </lineage>
</organism>
<proteinExistence type="predicted"/>
<dbReference type="InterPro" id="IPR043519">
    <property type="entry name" value="NT_sf"/>
</dbReference>
<evidence type="ECO:0000313" key="2">
    <source>
        <dbReference type="EMBL" id="OYD15766.1"/>
    </source>
</evidence>
<dbReference type="Proteomes" id="UP000215215">
    <property type="component" value="Unassembled WGS sequence"/>
</dbReference>
<dbReference type="SUPFAM" id="SSF81301">
    <property type="entry name" value="Nucleotidyltransferase"/>
    <property type="match status" value="1"/>
</dbReference>
<evidence type="ECO:0000313" key="3">
    <source>
        <dbReference type="Proteomes" id="UP000215215"/>
    </source>
</evidence>
<dbReference type="SUPFAM" id="SSF46785">
    <property type="entry name" value="Winged helix' DNA-binding domain"/>
    <property type="match status" value="1"/>
</dbReference>
<dbReference type="GO" id="GO:0016779">
    <property type="term" value="F:nucleotidyltransferase activity"/>
    <property type="evidence" value="ECO:0007669"/>
    <property type="project" value="InterPro"/>
</dbReference>
<dbReference type="InterPro" id="IPR036388">
    <property type="entry name" value="WH-like_DNA-bd_sf"/>
</dbReference>
<protein>
    <recommendedName>
        <fullName evidence="1">Polymerase nucleotidyl transferase domain-containing protein</fullName>
    </recommendedName>
</protein>
<gene>
    <name evidence="2" type="ORF">CH333_05010</name>
</gene>
<dbReference type="EMBL" id="NOZQ01000103">
    <property type="protein sequence ID" value="OYD15766.1"/>
    <property type="molecule type" value="Genomic_DNA"/>
</dbReference>
<comment type="caution">
    <text evidence="2">The sequence shown here is derived from an EMBL/GenBank/DDBJ whole genome shotgun (WGS) entry which is preliminary data.</text>
</comment>